<dbReference type="InterPro" id="IPR013830">
    <property type="entry name" value="SGNH_hydro"/>
</dbReference>
<dbReference type="InterPro" id="IPR036514">
    <property type="entry name" value="SGNH_hydro_sf"/>
</dbReference>
<feature type="compositionally biased region" description="Polar residues" evidence="1">
    <location>
        <begin position="73"/>
        <end position="83"/>
    </location>
</feature>
<proteinExistence type="predicted"/>
<name>A0A9D1T7Q8_9FIRM</name>
<dbReference type="SUPFAM" id="SSF52266">
    <property type="entry name" value="SGNH hydrolase"/>
    <property type="match status" value="1"/>
</dbReference>
<evidence type="ECO:0000256" key="1">
    <source>
        <dbReference type="SAM" id="MobiDB-lite"/>
    </source>
</evidence>
<dbReference type="Proteomes" id="UP000886889">
    <property type="component" value="Unassembled WGS sequence"/>
</dbReference>
<organism evidence="3 4">
    <name type="scientific">Candidatus Merdiplasma excrementigallinarum</name>
    <dbReference type="NCBI Taxonomy" id="2840864"/>
    <lineage>
        <taxon>Bacteria</taxon>
        <taxon>Bacillati</taxon>
        <taxon>Bacillota</taxon>
        <taxon>Clostridia</taxon>
        <taxon>Lachnospirales</taxon>
        <taxon>Lachnospiraceae</taxon>
        <taxon>Lachnospiraceae incertae sedis</taxon>
        <taxon>Candidatus Merdiplasma</taxon>
    </lineage>
</organism>
<reference evidence="3" key="1">
    <citation type="submission" date="2020-10" db="EMBL/GenBank/DDBJ databases">
        <authorList>
            <person name="Gilroy R."/>
        </authorList>
    </citation>
    <scope>NUCLEOTIDE SEQUENCE</scope>
    <source>
        <strain evidence="3">ChiBcec6-7307</strain>
    </source>
</reference>
<sequence length="350" mass="38686">MAAKKKRKRRKPQNNLLVLRLLILVVLVLAVFEGRLIVTMFTHSRGGAPEVAAEADGQNLEETEKEPETQTQGSDQPASSSSVADAPLAGLSAWFEGGQKNPEAAPETEDLDDGRISEVIDSPSVVKETEPPIDDSYFTDAVFIGDSRMEGFRNSSGITQGTFLTSVGLSIDRMSEQTIATAEGTISVYQGLSGRQYDKIYLMLGTNDLGYYPWEEFPVNFKNIVEQFHKLQPNAIIYVCSVIYVEEAKITTSYDNNDNVRKINNYLLEVCEQLDYCYYLNLNEIFSNGYGSLIEGASSDGVHLYETYCQQMLDYLKDHYVDVPASSSGETEAVSEAESETETEAGSDNA</sequence>
<evidence type="ECO:0000313" key="3">
    <source>
        <dbReference type="EMBL" id="HIV22540.1"/>
    </source>
</evidence>
<feature type="region of interest" description="Disordered" evidence="1">
    <location>
        <begin position="96"/>
        <end position="131"/>
    </location>
</feature>
<evidence type="ECO:0000259" key="2">
    <source>
        <dbReference type="Pfam" id="PF13472"/>
    </source>
</evidence>
<feature type="region of interest" description="Disordered" evidence="1">
    <location>
        <begin position="326"/>
        <end position="350"/>
    </location>
</feature>
<evidence type="ECO:0000313" key="4">
    <source>
        <dbReference type="Proteomes" id="UP000886889"/>
    </source>
</evidence>
<feature type="domain" description="SGNH hydrolase-type esterase" evidence="2">
    <location>
        <begin position="183"/>
        <end position="304"/>
    </location>
</feature>
<feature type="region of interest" description="Disordered" evidence="1">
    <location>
        <begin position="47"/>
        <end position="83"/>
    </location>
</feature>
<dbReference type="AlphaFoldDB" id="A0A9D1T7Q8"/>
<protein>
    <recommendedName>
        <fullName evidence="2">SGNH hydrolase-type esterase domain-containing protein</fullName>
    </recommendedName>
</protein>
<gene>
    <name evidence="3" type="ORF">IAC80_01240</name>
</gene>
<comment type="caution">
    <text evidence="3">The sequence shown here is derived from an EMBL/GenBank/DDBJ whole genome shotgun (WGS) entry which is preliminary data.</text>
</comment>
<dbReference type="EMBL" id="DVOS01000014">
    <property type="protein sequence ID" value="HIV22540.1"/>
    <property type="molecule type" value="Genomic_DNA"/>
</dbReference>
<feature type="compositionally biased region" description="Acidic residues" evidence="1">
    <location>
        <begin position="333"/>
        <end position="350"/>
    </location>
</feature>
<reference evidence="3" key="2">
    <citation type="journal article" date="2021" name="PeerJ">
        <title>Extensive microbial diversity within the chicken gut microbiome revealed by metagenomics and culture.</title>
        <authorList>
            <person name="Gilroy R."/>
            <person name="Ravi A."/>
            <person name="Getino M."/>
            <person name="Pursley I."/>
            <person name="Horton D.L."/>
            <person name="Alikhan N.F."/>
            <person name="Baker D."/>
            <person name="Gharbi K."/>
            <person name="Hall N."/>
            <person name="Watson M."/>
            <person name="Adriaenssens E.M."/>
            <person name="Foster-Nyarko E."/>
            <person name="Jarju S."/>
            <person name="Secka A."/>
            <person name="Antonio M."/>
            <person name="Oren A."/>
            <person name="Chaudhuri R.R."/>
            <person name="La Ragione R."/>
            <person name="Hildebrand F."/>
            <person name="Pallen M.J."/>
        </authorList>
    </citation>
    <scope>NUCLEOTIDE SEQUENCE</scope>
    <source>
        <strain evidence="3">ChiBcec6-7307</strain>
    </source>
</reference>
<dbReference type="Pfam" id="PF13472">
    <property type="entry name" value="Lipase_GDSL_2"/>
    <property type="match status" value="1"/>
</dbReference>
<dbReference type="Gene3D" id="3.40.50.1110">
    <property type="entry name" value="SGNH hydrolase"/>
    <property type="match status" value="1"/>
</dbReference>
<accession>A0A9D1T7Q8</accession>